<dbReference type="PROSITE" id="PS00675">
    <property type="entry name" value="SIGMA54_INTERACT_1"/>
    <property type="match status" value="1"/>
</dbReference>
<protein>
    <submittedName>
        <fullName evidence="11">Two component, sigma54 specific, transcriptional regulator, Fis family</fullName>
    </submittedName>
</protein>
<dbReference type="EMBL" id="CP011125">
    <property type="protein sequence ID" value="AKF09251.1"/>
    <property type="molecule type" value="Genomic_DNA"/>
</dbReference>
<dbReference type="GO" id="GO:0006355">
    <property type="term" value="P:regulation of DNA-templated transcription"/>
    <property type="evidence" value="ECO:0007669"/>
    <property type="project" value="InterPro"/>
</dbReference>
<evidence type="ECO:0000259" key="10">
    <source>
        <dbReference type="PROSITE" id="PS50110"/>
    </source>
</evidence>
<evidence type="ECO:0000256" key="6">
    <source>
        <dbReference type="ARBA" id="ARBA00023125"/>
    </source>
</evidence>
<dbReference type="InterPro" id="IPR002197">
    <property type="entry name" value="HTH_Fis"/>
</dbReference>
<dbReference type="InterPro" id="IPR001789">
    <property type="entry name" value="Sig_transdc_resp-reg_receiver"/>
</dbReference>
<feature type="domain" description="Sigma-54 factor interaction" evidence="9">
    <location>
        <begin position="137"/>
        <end position="366"/>
    </location>
</feature>
<dbReference type="PRINTS" id="PR01590">
    <property type="entry name" value="HTHFIS"/>
</dbReference>
<dbReference type="KEGG" id="samy:DB32_006400"/>
<dbReference type="InterPro" id="IPR058031">
    <property type="entry name" value="AAA_lid_NorR"/>
</dbReference>
<dbReference type="STRING" id="927083.DB32_006400"/>
<dbReference type="PANTHER" id="PTHR32071">
    <property type="entry name" value="TRANSCRIPTIONAL REGULATORY PROTEIN"/>
    <property type="match status" value="1"/>
</dbReference>
<dbReference type="SUPFAM" id="SSF46689">
    <property type="entry name" value="Homeodomain-like"/>
    <property type="match status" value="1"/>
</dbReference>
<dbReference type="GO" id="GO:0000160">
    <property type="term" value="P:phosphorelay signal transduction system"/>
    <property type="evidence" value="ECO:0007669"/>
    <property type="project" value="UniProtKB-KW"/>
</dbReference>
<dbReference type="SMART" id="SM00448">
    <property type="entry name" value="REC"/>
    <property type="match status" value="1"/>
</dbReference>
<dbReference type="InterPro" id="IPR009057">
    <property type="entry name" value="Homeodomain-like_sf"/>
</dbReference>
<dbReference type="Gene3D" id="1.10.8.60">
    <property type="match status" value="1"/>
</dbReference>
<proteinExistence type="predicted"/>
<keyword evidence="5" id="KW-0805">Transcription regulation</keyword>
<evidence type="ECO:0000256" key="5">
    <source>
        <dbReference type="ARBA" id="ARBA00023015"/>
    </source>
</evidence>
<evidence type="ECO:0000313" key="12">
    <source>
        <dbReference type="Proteomes" id="UP000034883"/>
    </source>
</evidence>
<dbReference type="Gene3D" id="3.40.50.2300">
    <property type="match status" value="1"/>
</dbReference>
<reference evidence="11 12" key="1">
    <citation type="submission" date="2015-03" db="EMBL/GenBank/DDBJ databases">
        <title>Genome assembly of Sandaracinus amylolyticus DSM 53668.</title>
        <authorList>
            <person name="Sharma G."/>
            <person name="Subramanian S."/>
        </authorList>
    </citation>
    <scope>NUCLEOTIDE SEQUENCE [LARGE SCALE GENOMIC DNA]</scope>
    <source>
        <strain evidence="11 12">DSM 53668</strain>
    </source>
</reference>
<dbReference type="InterPro" id="IPR002078">
    <property type="entry name" value="Sigma_54_int"/>
</dbReference>
<feature type="domain" description="Response regulatory" evidence="10">
    <location>
        <begin position="3"/>
        <end position="115"/>
    </location>
</feature>
<keyword evidence="3" id="KW-0067">ATP-binding</keyword>
<gene>
    <name evidence="11" type="ORF">DB32_006400</name>
</gene>
<dbReference type="FunFam" id="3.40.50.300:FF:000006">
    <property type="entry name" value="DNA-binding transcriptional regulator NtrC"/>
    <property type="match status" value="1"/>
</dbReference>
<dbReference type="PROSITE" id="PS00688">
    <property type="entry name" value="SIGMA54_INTERACT_3"/>
    <property type="match status" value="1"/>
</dbReference>
<evidence type="ECO:0000256" key="7">
    <source>
        <dbReference type="ARBA" id="ARBA00023163"/>
    </source>
</evidence>
<evidence type="ECO:0000256" key="2">
    <source>
        <dbReference type="ARBA" id="ARBA00022741"/>
    </source>
</evidence>
<dbReference type="InterPro" id="IPR025943">
    <property type="entry name" value="Sigma_54_int_dom_ATP-bd_2"/>
</dbReference>
<feature type="modified residue" description="4-aspartylphosphate" evidence="8">
    <location>
        <position position="50"/>
    </location>
</feature>
<dbReference type="Pfam" id="PF02954">
    <property type="entry name" value="HTH_8"/>
    <property type="match status" value="1"/>
</dbReference>
<evidence type="ECO:0000256" key="3">
    <source>
        <dbReference type="ARBA" id="ARBA00022840"/>
    </source>
</evidence>
<dbReference type="PROSITE" id="PS50045">
    <property type="entry name" value="SIGMA54_INTERACT_4"/>
    <property type="match status" value="1"/>
</dbReference>
<evidence type="ECO:0000256" key="8">
    <source>
        <dbReference type="PROSITE-ProRule" id="PRU00169"/>
    </source>
</evidence>
<dbReference type="AlphaFoldDB" id="A0A0F6YKK1"/>
<dbReference type="SUPFAM" id="SSF52540">
    <property type="entry name" value="P-loop containing nucleoside triphosphate hydrolases"/>
    <property type="match status" value="1"/>
</dbReference>
<dbReference type="InterPro" id="IPR025944">
    <property type="entry name" value="Sigma_54_int_dom_CS"/>
</dbReference>
<dbReference type="SMART" id="SM00382">
    <property type="entry name" value="AAA"/>
    <property type="match status" value="1"/>
</dbReference>
<organism evidence="11 12">
    <name type="scientific">Sandaracinus amylolyticus</name>
    <dbReference type="NCBI Taxonomy" id="927083"/>
    <lineage>
        <taxon>Bacteria</taxon>
        <taxon>Pseudomonadati</taxon>
        <taxon>Myxococcota</taxon>
        <taxon>Polyangia</taxon>
        <taxon>Polyangiales</taxon>
        <taxon>Sandaracinaceae</taxon>
        <taxon>Sandaracinus</taxon>
    </lineage>
</organism>
<dbReference type="PROSITE" id="PS00676">
    <property type="entry name" value="SIGMA54_INTERACT_2"/>
    <property type="match status" value="1"/>
</dbReference>
<dbReference type="InterPro" id="IPR027417">
    <property type="entry name" value="P-loop_NTPase"/>
</dbReference>
<dbReference type="GO" id="GO:0005524">
    <property type="term" value="F:ATP binding"/>
    <property type="evidence" value="ECO:0007669"/>
    <property type="project" value="UniProtKB-KW"/>
</dbReference>
<sequence length="438" mass="47654">MTRVLIVDDERSVRFTLRELVEELGHDAIEAESGEAALRALDDVDLVVTDLSMPRMDGLELLARIRAIDPRLPVVMLTARGSERIAVRALKEGALDYLTKPFDVEEMTLVIERALEHRALRRKASRLDLEHALGRPLLGEAPAFERVLAAAVRVAGRDVPVLVRGETGTGKELLASVLHVAGARASGPLVRFNCAAIPAELADAELFGHAKGAFTGATAARRGWFAEAHGGTLVLDEIGELPLAIQAKLLRAVQEGEIQPVGASRVEKVDVRIVACTHRDLKSEAAAGRFREDLYYRLAVVELTMPPLRERRADIPQLARTFAARYADRFALPDVTLAPALIDALTARAWPGNVRELENTIARMVALSEGGVIGLDALDDTTTPVAHEGTLRAQVEALERELITRALAEHGGNQSEAARRLGMPRVTLVDRIKRYGIG</sequence>
<dbReference type="Pfam" id="PF00072">
    <property type="entry name" value="Response_reg"/>
    <property type="match status" value="1"/>
</dbReference>
<dbReference type="InterPro" id="IPR003593">
    <property type="entry name" value="AAA+_ATPase"/>
</dbReference>
<keyword evidence="2" id="KW-0547">Nucleotide-binding</keyword>
<dbReference type="PANTHER" id="PTHR32071:SF57">
    <property type="entry name" value="C4-DICARBOXYLATE TRANSPORT TRANSCRIPTIONAL REGULATORY PROTEIN DCTD"/>
    <property type="match status" value="1"/>
</dbReference>
<keyword evidence="12" id="KW-1185">Reference proteome</keyword>
<keyword evidence="6" id="KW-0238">DNA-binding</keyword>
<dbReference type="Proteomes" id="UP000034883">
    <property type="component" value="Chromosome"/>
</dbReference>
<evidence type="ECO:0000313" key="11">
    <source>
        <dbReference type="EMBL" id="AKF09251.1"/>
    </source>
</evidence>
<dbReference type="SUPFAM" id="SSF52172">
    <property type="entry name" value="CheY-like"/>
    <property type="match status" value="1"/>
</dbReference>
<keyword evidence="4" id="KW-0902">Two-component regulatory system</keyword>
<dbReference type="Pfam" id="PF25601">
    <property type="entry name" value="AAA_lid_14"/>
    <property type="match status" value="1"/>
</dbReference>
<dbReference type="Gene3D" id="1.10.10.60">
    <property type="entry name" value="Homeodomain-like"/>
    <property type="match status" value="1"/>
</dbReference>
<dbReference type="Pfam" id="PF00158">
    <property type="entry name" value="Sigma54_activat"/>
    <property type="match status" value="1"/>
</dbReference>
<dbReference type="CDD" id="cd00009">
    <property type="entry name" value="AAA"/>
    <property type="match status" value="1"/>
</dbReference>
<dbReference type="OrthoDB" id="9761705at2"/>
<dbReference type="Gene3D" id="3.40.50.300">
    <property type="entry name" value="P-loop containing nucleotide triphosphate hydrolases"/>
    <property type="match status" value="1"/>
</dbReference>
<evidence type="ECO:0000256" key="1">
    <source>
        <dbReference type="ARBA" id="ARBA00022553"/>
    </source>
</evidence>
<dbReference type="RefSeq" id="WP_053236317.1">
    <property type="nucleotide sequence ID" value="NZ_CP011125.1"/>
</dbReference>
<evidence type="ECO:0000256" key="4">
    <source>
        <dbReference type="ARBA" id="ARBA00023012"/>
    </source>
</evidence>
<accession>A0A0F6YKK1</accession>
<keyword evidence="1 8" id="KW-0597">Phosphoprotein</keyword>
<dbReference type="PROSITE" id="PS50110">
    <property type="entry name" value="RESPONSE_REGULATORY"/>
    <property type="match status" value="1"/>
</dbReference>
<name>A0A0F6YKK1_9BACT</name>
<keyword evidence="7" id="KW-0804">Transcription</keyword>
<dbReference type="GO" id="GO:0043565">
    <property type="term" value="F:sequence-specific DNA binding"/>
    <property type="evidence" value="ECO:0007669"/>
    <property type="project" value="InterPro"/>
</dbReference>
<dbReference type="FunFam" id="3.40.50.2300:FF:000018">
    <property type="entry name" value="DNA-binding transcriptional regulator NtrC"/>
    <property type="match status" value="1"/>
</dbReference>
<evidence type="ECO:0000259" key="9">
    <source>
        <dbReference type="PROSITE" id="PS50045"/>
    </source>
</evidence>
<dbReference type="InterPro" id="IPR011006">
    <property type="entry name" value="CheY-like_superfamily"/>
</dbReference>
<dbReference type="InterPro" id="IPR025662">
    <property type="entry name" value="Sigma_54_int_dom_ATP-bd_1"/>
</dbReference>